<feature type="transmembrane region" description="Helical" evidence="1">
    <location>
        <begin position="77"/>
        <end position="95"/>
    </location>
</feature>
<sequence>MEDMWLKYVLAVDGFQLKLLVALVIGYFLLSVVVTIMDRKCRAEILTNTIDKSLVPVYGGLTMVAFISLVHPQWESMIPEVWLVLHLMVIGLMLAKAGELGLPIPNVQGWLKR</sequence>
<dbReference type="EMBL" id="MT143541">
    <property type="protein sequence ID" value="QJA97976.1"/>
    <property type="molecule type" value="Genomic_DNA"/>
</dbReference>
<evidence type="ECO:0008006" key="4">
    <source>
        <dbReference type="Google" id="ProtNLM"/>
    </source>
</evidence>
<keyword evidence="1" id="KW-1133">Transmembrane helix</keyword>
<keyword evidence="1" id="KW-0472">Membrane</keyword>
<evidence type="ECO:0000256" key="1">
    <source>
        <dbReference type="SAM" id="Phobius"/>
    </source>
</evidence>
<organism evidence="3">
    <name type="scientific">viral metagenome</name>
    <dbReference type="NCBI Taxonomy" id="1070528"/>
    <lineage>
        <taxon>unclassified sequences</taxon>
        <taxon>metagenomes</taxon>
        <taxon>organismal metagenomes</taxon>
    </lineage>
</organism>
<protein>
    <recommendedName>
        <fullName evidence="4">Holin</fullName>
    </recommendedName>
</protein>
<dbReference type="AlphaFoldDB" id="A0A6M3LRF5"/>
<keyword evidence="1" id="KW-0812">Transmembrane</keyword>
<name>A0A6M3LRF5_9ZZZZ</name>
<evidence type="ECO:0000313" key="2">
    <source>
        <dbReference type="EMBL" id="QJA71963.1"/>
    </source>
</evidence>
<accession>A0A6M3LRF5</accession>
<gene>
    <name evidence="2" type="ORF">MM415A02966_0015</name>
    <name evidence="3" type="ORF">MM415B05812_0009</name>
</gene>
<proteinExistence type="predicted"/>
<evidence type="ECO:0000313" key="3">
    <source>
        <dbReference type="EMBL" id="QJA97976.1"/>
    </source>
</evidence>
<reference evidence="3" key="1">
    <citation type="submission" date="2020-03" db="EMBL/GenBank/DDBJ databases">
        <title>The deep terrestrial virosphere.</title>
        <authorList>
            <person name="Holmfeldt K."/>
            <person name="Nilsson E."/>
            <person name="Simone D."/>
            <person name="Lopez-Fernandez M."/>
            <person name="Wu X."/>
            <person name="de Brujin I."/>
            <person name="Lundin D."/>
            <person name="Andersson A."/>
            <person name="Bertilsson S."/>
            <person name="Dopson M."/>
        </authorList>
    </citation>
    <scope>NUCLEOTIDE SEQUENCE</scope>
    <source>
        <strain evidence="2">MM415A02966</strain>
        <strain evidence="3">MM415B05812</strain>
    </source>
</reference>
<dbReference type="EMBL" id="MT141913">
    <property type="protein sequence ID" value="QJA71963.1"/>
    <property type="molecule type" value="Genomic_DNA"/>
</dbReference>
<feature type="transmembrane region" description="Helical" evidence="1">
    <location>
        <begin position="15"/>
        <end position="34"/>
    </location>
</feature>
<feature type="transmembrane region" description="Helical" evidence="1">
    <location>
        <begin position="54"/>
        <end position="71"/>
    </location>
</feature>